<feature type="transmembrane region" description="Helical" evidence="19">
    <location>
        <begin position="86"/>
        <end position="107"/>
    </location>
</feature>
<keyword evidence="12" id="KW-0902">Two-component regulatory system</keyword>
<keyword evidence="5 17" id="KW-0597">Phosphoprotein</keyword>
<keyword evidence="13 19" id="KW-0472">Membrane</keyword>
<dbReference type="GO" id="GO:0005886">
    <property type="term" value="C:plasma membrane"/>
    <property type="evidence" value="ECO:0007669"/>
    <property type="project" value="UniProtKB-SubCell"/>
</dbReference>
<dbReference type="RefSeq" id="WP_100276536.1">
    <property type="nucleotide sequence ID" value="NZ_CP018799.1"/>
</dbReference>
<dbReference type="InterPro" id="IPR004358">
    <property type="entry name" value="Sig_transdc_His_kin-like_C"/>
</dbReference>
<dbReference type="CDD" id="cd17546">
    <property type="entry name" value="REC_hyHK_CKI1_RcsC-like"/>
    <property type="match status" value="1"/>
</dbReference>
<dbReference type="GO" id="GO:0005524">
    <property type="term" value="F:ATP binding"/>
    <property type="evidence" value="ECO:0007669"/>
    <property type="project" value="UniProtKB-KW"/>
</dbReference>
<keyword evidence="11 19" id="KW-1133">Transmembrane helix</keyword>
<feature type="transmembrane region" description="Helical" evidence="19">
    <location>
        <begin position="46"/>
        <end position="66"/>
    </location>
</feature>
<organism evidence="23 24">
    <name type="scientific">Mariprofundus aestuarium</name>
    <dbReference type="NCBI Taxonomy" id="1921086"/>
    <lineage>
        <taxon>Bacteria</taxon>
        <taxon>Pseudomonadati</taxon>
        <taxon>Pseudomonadota</taxon>
        <taxon>Candidatius Mariprofundia</taxon>
        <taxon>Mariprofundales</taxon>
        <taxon>Mariprofundaceae</taxon>
        <taxon>Mariprofundus</taxon>
    </lineage>
</organism>
<dbReference type="InterPro" id="IPR036097">
    <property type="entry name" value="HisK_dim/P_sf"/>
</dbReference>
<evidence type="ECO:0000256" key="2">
    <source>
        <dbReference type="ARBA" id="ARBA00004651"/>
    </source>
</evidence>
<evidence type="ECO:0000256" key="7">
    <source>
        <dbReference type="ARBA" id="ARBA00022692"/>
    </source>
</evidence>
<feature type="transmembrane region" description="Helical" evidence="19">
    <location>
        <begin position="145"/>
        <end position="166"/>
    </location>
</feature>
<name>A0A2K8KUU9_MARES</name>
<reference evidence="23 24" key="1">
    <citation type="submission" date="2016-12" db="EMBL/GenBank/DDBJ databases">
        <title>Isolation and genomic insights into novel planktonic Zetaproteobacteria from stratified waters of the Chesapeake Bay.</title>
        <authorList>
            <person name="McAllister S.M."/>
            <person name="Kato S."/>
            <person name="Chan C.S."/>
            <person name="Chiu B.K."/>
            <person name="Field E.K."/>
        </authorList>
    </citation>
    <scope>NUCLEOTIDE SEQUENCE [LARGE SCALE GENOMIC DNA]</scope>
    <source>
        <strain evidence="23 24">CP-5</strain>
    </source>
</reference>
<evidence type="ECO:0000256" key="3">
    <source>
        <dbReference type="ARBA" id="ARBA00012438"/>
    </source>
</evidence>
<dbReference type="InterPro" id="IPR036890">
    <property type="entry name" value="HATPase_C_sf"/>
</dbReference>
<dbReference type="FunFam" id="1.10.287.130:FF:000002">
    <property type="entry name" value="Two-component osmosensing histidine kinase"/>
    <property type="match status" value="1"/>
</dbReference>
<evidence type="ECO:0000256" key="12">
    <source>
        <dbReference type="ARBA" id="ARBA00023012"/>
    </source>
</evidence>
<feature type="domain" description="Response regulatory" evidence="21">
    <location>
        <begin position="568"/>
        <end position="685"/>
    </location>
</feature>
<evidence type="ECO:0000259" key="21">
    <source>
        <dbReference type="PROSITE" id="PS50110"/>
    </source>
</evidence>
<dbReference type="PANTHER" id="PTHR45339">
    <property type="entry name" value="HYBRID SIGNAL TRANSDUCTION HISTIDINE KINASE J"/>
    <property type="match status" value="1"/>
</dbReference>
<evidence type="ECO:0000256" key="14">
    <source>
        <dbReference type="ARBA" id="ARBA00064003"/>
    </source>
</evidence>
<comment type="catalytic activity">
    <reaction evidence="1">
        <text>ATP + protein L-histidine = ADP + protein N-phospho-L-histidine.</text>
        <dbReference type="EC" id="2.7.13.3"/>
    </reaction>
</comment>
<dbReference type="FunFam" id="3.30.565.10:FF:000010">
    <property type="entry name" value="Sensor histidine kinase RcsC"/>
    <property type="match status" value="1"/>
</dbReference>
<dbReference type="InterPro" id="IPR005467">
    <property type="entry name" value="His_kinase_dom"/>
</dbReference>
<feature type="modified residue" description="4-aspartylphosphate" evidence="17">
    <location>
        <position position="618"/>
    </location>
</feature>
<dbReference type="CDD" id="cd00082">
    <property type="entry name" value="HisKA"/>
    <property type="match status" value="1"/>
</dbReference>
<keyword evidence="7 19" id="KW-0812">Transmembrane</keyword>
<dbReference type="Proteomes" id="UP000231701">
    <property type="component" value="Chromosome"/>
</dbReference>
<evidence type="ECO:0000313" key="23">
    <source>
        <dbReference type="EMBL" id="ATX78538.1"/>
    </source>
</evidence>
<dbReference type="InterPro" id="IPR008207">
    <property type="entry name" value="Sig_transdc_His_kin_Hpt_dom"/>
</dbReference>
<evidence type="ECO:0000256" key="1">
    <source>
        <dbReference type="ARBA" id="ARBA00000085"/>
    </source>
</evidence>
<evidence type="ECO:0000256" key="4">
    <source>
        <dbReference type="ARBA" id="ARBA00022475"/>
    </source>
</evidence>
<dbReference type="CDD" id="cd16922">
    <property type="entry name" value="HATPase_EvgS-ArcB-TorS-like"/>
    <property type="match status" value="1"/>
</dbReference>
<evidence type="ECO:0000256" key="17">
    <source>
        <dbReference type="PROSITE-ProRule" id="PRU00169"/>
    </source>
</evidence>
<dbReference type="Pfam" id="PF00512">
    <property type="entry name" value="HisKA"/>
    <property type="match status" value="1"/>
</dbReference>
<evidence type="ECO:0000256" key="15">
    <source>
        <dbReference type="ARBA" id="ARBA00068150"/>
    </source>
</evidence>
<keyword evidence="9 23" id="KW-0418">Kinase</keyword>
<evidence type="ECO:0000256" key="19">
    <source>
        <dbReference type="SAM" id="Phobius"/>
    </source>
</evidence>
<dbReference type="OrthoDB" id="5287236at2"/>
<dbReference type="KEGG" id="maes:Ga0123461_0085"/>
<dbReference type="SMART" id="SM00448">
    <property type="entry name" value="REC"/>
    <property type="match status" value="1"/>
</dbReference>
<dbReference type="InterPro" id="IPR003594">
    <property type="entry name" value="HATPase_dom"/>
</dbReference>
<dbReference type="EC" id="2.7.13.3" evidence="3"/>
<feature type="domain" description="HPt" evidence="22">
    <location>
        <begin position="723"/>
        <end position="816"/>
    </location>
</feature>
<dbReference type="SUPFAM" id="SSF52172">
    <property type="entry name" value="CheY-like"/>
    <property type="match status" value="1"/>
</dbReference>
<dbReference type="PRINTS" id="PR00344">
    <property type="entry name" value="BCTRLSENSOR"/>
</dbReference>
<proteinExistence type="predicted"/>
<evidence type="ECO:0000256" key="6">
    <source>
        <dbReference type="ARBA" id="ARBA00022679"/>
    </source>
</evidence>
<dbReference type="Gene3D" id="3.30.565.10">
    <property type="entry name" value="Histidine kinase-like ATPase, C-terminal domain"/>
    <property type="match status" value="1"/>
</dbReference>
<feature type="transmembrane region" description="Helical" evidence="19">
    <location>
        <begin position="21"/>
        <end position="40"/>
    </location>
</feature>
<dbReference type="Pfam" id="PF00072">
    <property type="entry name" value="Response_reg"/>
    <property type="match status" value="1"/>
</dbReference>
<keyword evidence="10" id="KW-0067">ATP-binding</keyword>
<evidence type="ECO:0000256" key="16">
    <source>
        <dbReference type="PROSITE-ProRule" id="PRU00110"/>
    </source>
</evidence>
<dbReference type="SMART" id="SM00387">
    <property type="entry name" value="HATPase_c"/>
    <property type="match status" value="1"/>
</dbReference>
<dbReference type="AlphaFoldDB" id="A0A2K8KUU9"/>
<keyword evidence="4" id="KW-1003">Cell membrane</keyword>
<evidence type="ECO:0000256" key="13">
    <source>
        <dbReference type="ARBA" id="ARBA00023136"/>
    </source>
</evidence>
<feature type="compositionally biased region" description="Basic and acidic residues" evidence="18">
    <location>
        <begin position="683"/>
        <end position="696"/>
    </location>
</feature>
<dbReference type="GO" id="GO:0000155">
    <property type="term" value="F:phosphorelay sensor kinase activity"/>
    <property type="evidence" value="ECO:0007669"/>
    <property type="project" value="InterPro"/>
</dbReference>
<evidence type="ECO:0000259" key="20">
    <source>
        <dbReference type="PROSITE" id="PS50109"/>
    </source>
</evidence>
<sequence length="820" mass="90729">MGIKWLTFVKRRLRSRSDSEHEQAIVRSILVAIVFTWFFYFDFSTAYKVSAAYLLLSLFLFVWIVAAPDSSHPRRVIGAIGDMSAISTGLFLAGETAAPLLAVYLWVITGNGFRYGIKYLYISMLLALAGFITACIVNPFWIQHIWFSGTILIAIIIVPLYMASLITKLHRAISDAEAANQAKSQFIANMSHELRTPLNGIIGMNDLSLSTKLNAEQKRFAFVIKESAYHLLGLIERILDIAKIEAGKLELEKSPFDMHQLMHGVVAMFEGQAGAKGITVSLHIDPQVPFALVGDPKHLKQILLNIIGNAVKFTEHGSVNVRLSLTENSEETRLTFKVIDTGIGMSEEAQKKIFERFSQADTTITRRFGGTGLGTTIAKNLTEMMGGSISLFSAEGVGSTFTIEIPLEQQTETVASQDLTKVNILVLGERYPGNPLEKMLSRWGTNYAFIEDEKFLLSNIVDAWSTGQPYDVVMVSRDALQCKPELIAHALRDKSDLSNLDLILIESDKEQSADPVMVEAGFSSVLHLPIQESLLFNALHASSVVHHSADVISINDVMKRKMKQRPLNILVAEDNPVNQEVIYEILNRAGHHTELVDDGEAALDALAEEKEYDLVILDMNMPKVCGLDVLKQFRFMDTSASTPVLMLSADALPNTVRECMEAGANDYLTKPVRASDLLEKISEHSGHREEEQEKQSSDGASRSGNAGCLDEAVISELFGLIRSDEKREHLICSLESSGFEHLVQLSLSAEQNNGQEYLLRIHGLKGSAATLGVKDVVMLCNEIEEIGSTIDHSKMVNYCKQLDSALRQGCESLRNYLGQV</sequence>
<dbReference type="Gene3D" id="3.40.50.2300">
    <property type="match status" value="1"/>
</dbReference>
<accession>A0A2K8KUU9</accession>
<evidence type="ECO:0000256" key="8">
    <source>
        <dbReference type="ARBA" id="ARBA00022741"/>
    </source>
</evidence>
<protein>
    <recommendedName>
        <fullName evidence="15">Sensory/regulatory protein RpfC</fullName>
        <ecNumber evidence="3">2.7.13.3</ecNumber>
    </recommendedName>
</protein>
<evidence type="ECO:0000259" key="22">
    <source>
        <dbReference type="PROSITE" id="PS50894"/>
    </source>
</evidence>
<dbReference type="Pfam" id="PF01627">
    <property type="entry name" value="Hpt"/>
    <property type="match status" value="1"/>
</dbReference>
<feature type="modified residue" description="Phosphohistidine" evidence="16">
    <location>
        <position position="762"/>
    </location>
</feature>
<evidence type="ECO:0000256" key="9">
    <source>
        <dbReference type="ARBA" id="ARBA00022777"/>
    </source>
</evidence>
<comment type="subcellular location">
    <subcellularLocation>
        <location evidence="2">Cell membrane</location>
        <topology evidence="2">Multi-pass membrane protein</topology>
    </subcellularLocation>
</comment>
<dbReference type="PANTHER" id="PTHR45339:SF1">
    <property type="entry name" value="HYBRID SIGNAL TRANSDUCTION HISTIDINE KINASE J"/>
    <property type="match status" value="1"/>
</dbReference>
<feature type="region of interest" description="Disordered" evidence="18">
    <location>
        <begin position="683"/>
        <end position="704"/>
    </location>
</feature>
<keyword evidence="6 23" id="KW-0808">Transferase</keyword>
<dbReference type="PROSITE" id="PS50894">
    <property type="entry name" value="HPT"/>
    <property type="match status" value="1"/>
</dbReference>
<dbReference type="InterPro" id="IPR036641">
    <property type="entry name" value="HPT_dom_sf"/>
</dbReference>
<gene>
    <name evidence="23" type="ORF">Ga0123461_0085</name>
</gene>
<dbReference type="EMBL" id="CP018799">
    <property type="protein sequence ID" value="ATX78538.1"/>
    <property type="molecule type" value="Genomic_DNA"/>
</dbReference>
<dbReference type="InterPro" id="IPR011006">
    <property type="entry name" value="CheY-like_superfamily"/>
</dbReference>
<feature type="transmembrane region" description="Helical" evidence="19">
    <location>
        <begin position="119"/>
        <end position="138"/>
    </location>
</feature>
<comment type="subunit">
    <text evidence="14">At low DSF concentrations, interacts with RpfF.</text>
</comment>
<dbReference type="Gene3D" id="1.10.287.130">
    <property type="match status" value="1"/>
</dbReference>
<dbReference type="SUPFAM" id="SSF55874">
    <property type="entry name" value="ATPase domain of HSP90 chaperone/DNA topoisomerase II/histidine kinase"/>
    <property type="match status" value="1"/>
</dbReference>
<evidence type="ECO:0000256" key="5">
    <source>
        <dbReference type="ARBA" id="ARBA00022553"/>
    </source>
</evidence>
<dbReference type="SMART" id="SM00388">
    <property type="entry name" value="HisKA"/>
    <property type="match status" value="1"/>
</dbReference>
<keyword evidence="8" id="KW-0547">Nucleotide-binding</keyword>
<keyword evidence="24" id="KW-1185">Reference proteome</keyword>
<dbReference type="SUPFAM" id="SSF47384">
    <property type="entry name" value="Homodimeric domain of signal transducing histidine kinase"/>
    <property type="match status" value="1"/>
</dbReference>
<dbReference type="Pfam" id="PF02518">
    <property type="entry name" value="HATPase_c"/>
    <property type="match status" value="1"/>
</dbReference>
<dbReference type="Gene3D" id="1.20.120.160">
    <property type="entry name" value="HPT domain"/>
    <property type="match status" value="1"/>
</dbReference>
<dbReference type="InterPro" id="IPR003661">
    <property type="entry name" value="HisK_dim/P_dom"/>
</dbReference>
<dbReference type="PROSITE" id="PS50110">
    <property type="entry name" value="RESPONSE_REGULATORY"/>
    <property type="match status" value="1"/>
</dbReference>
<evidence type="ECO:0000256" key="10">
    <source>
        <dbReference type="ARBA" id="ARBA00022840"/>
    </source>
</evidence>
<dbReference type="SUPFAM" id="SSF47226">
    <property type="entry name" value="Histidine-containing phosphotransfer domain, HPT domain"/>
    <property type="match status" value="1"/>
</dbReference>
<dbReference type="InterPro" id="IPR001789">
    <property type="entry name" value="Sig_transdc_resp-reg_receiver"/>
</dbReference>
<evidence type="ECO:0000256" key="11">
    <source>
        <dbReference type="ARBA" id="ARBA00022989"/>
    </source>
</evidence>
<dbReference type="PROSITE" id="PS50109">
    <property type="entry name" value="HIS_KIN"/>
    <property type="match status" value="1"/>
</dbReference>
<evidence type="ECO:0000313" key="24">
    <source>
        <dbReference type="Proteomes" id="UP000231701"/>
    </source>
</evidence>
<evidence type="ECO:0000256" key="18">
    <source>
        <dbReference type="SAM" id="MobiDB-lite"/>
    </source>
</evidence>
<feature type="domain" description="Histidine kinase" evidence="20">
    <location>
        <begin position="189"/>
        <end position="409"/>
    </location>
</feature>